<evidence type="ECO:0000256" key="1">
    <source>
        <dbReference type="PROSITE-ProRule" id="PRU00024"/>
    </source>
</evidence>
<dbReference type="EMBL" id="CAJPWZ010001005">
    <property type="protein sequence ID" value="CAG2205009.1"/>
    <property type="molecule type" value="Genomic_DNA"/>
</dbReference>
<keyword evidence="1" id="KW-0863">Zinc-finger</keyword>
<dbReference type="PROSITE" id="PS50119">
    <property type="entry name" value="ZF_BBOX"/>
    <property type="match status" value="1"/>
</dbReference>
<dbReference type="AlphaFoldDB" id="A0A8S3R730"/>
<dbReference type="CDD" id="cd19757">
    <property type="entry name" value="Bbox1"/>
    <property type="match status" value="1"/>
</dbReference>
<keyword evidence="1" id="KW-0479">Metal-binding</keyword>
<proteinExistence type="predicted"/>
<dbReference type="Proteomes" id="UP000683360">
    <property type="component" value="Unassembled WGS sequence"/>
</dbReference>
<evidence type="ECO:0000313" key="4">
    <source>
        <dbReference type="Proteomes" id="UP000683360"/>
    </source>
</evidence>
<organism evidence="3 4">
    <name type="scientific">Mytilus edulis</name>
    <name type="common">Blue mussel</name>
    <dbReference type="NCBI Taxonomy" id="6550"/>
    <lineage>
        <taxon>Eukaryota</taxon>
        <taxon>Metazoa</taxon>
        <taxon>Spiralia</taxon>
        <taxon>Lophotrochozoa</taxon>
        <taxon>Mollusca</taxon>
        <taxon>Bivalvia</taxon>
        <taxon>Autobranchia</taxon>
        <taxon>Pteriomorphia</taxon>
        <taxon>Mytilida</taxon>
        <taxon>Mytiloidea</taxon>
        <taxon>Mytilidae</taxon>
        <taxon>Mytilinae</taxon>
        <taxon>Mytilus</taxon>
    </lineage>
</organism>
<keyword evidence="4" id="KW-1185">Reference proteome</keyword>
<comment type="caution">
    <text evidence="3">The sequence shown here is derived from an EMBL/GenBank/DDBJ whole genome shotgun (WGS) entry which is preliminary data.</text>
</comment>
<name>A0A8S3R730_MYTED</name>
<dbReference type="Gene3D" id="4.10.830.40">
    <property type="match status" value="1"/>
</dbReference>
<evidence type="ECO:0000259" key="2">
    <source>
        <dbReference type="PROSITE" id="PS50119"/>
    </source>
</evidence>
<protein>
    <recommendedName>
        <fullName evidence="2">B box-type domain-containing protein</fullName>
    </recommendedName>
</protein>
<accession>A0A8S3R730</accession>
<gene>
    <name evidence="3" type="ORF">MEDL_19426</name>
</gene>
<dbReference type="GO" id="GO:0008270">
    <property type="term" value="F:zinc ion binding"/>
    <property type="evidence" value="ECO:0007669"/>
    <property type="project" value="UniProtKB-KW"/>
</dbReference>
<reference evidence="3" key="1">
    <citation type="submission" date="2021-03" db="EMBL/GenBank/DDBJ databases">
        <authorList>
            <person name="Bekaert M."/>
        </authorList>
    </citation>
    <scope>NUCLEOTIDE SEQUENCE</scope>
</reference>
<feature type="domain" description="B box-type" evidence="2">
    <location>
        <begin position="243"/>
        <end position="290"/>
    </location>
</feature>
<sequence length="291" mass="33221">MLLRNFVSSKPELTPKEKRNLILERIAFLENDQRLTAKEKRCKDQIVKDEVTSSQYDYFGKQTARIIDDVNTVTNEISGNNQILNANRIEKQKICIEETAGRIIDVVNDLAGEIRRKVIIGTEGIQMELDIIRMSTANLKDTVTALIEETRQEHHIVDDGDIAEELGYIQWIIAELMGALKGLQTEMRENQLDLQSVGIKRKLNTVAIKREVSGDDAHQRFKKTKHIATYDLAGEKRPTYGNLSAVLCELCINENEAVNWCETCNSNICVSCTCFHKDVRMMINHRIFNLP</sequence>
<evidence type="ECO:0000313" key="3">
    <source>
        <dbReference type="EMBL" id="CAG2205009.1"/>
    </source>
</evidence>
<keyword evidence="1" id="KW-0862">Zinc</keyword>
<dbReference type="OrthoDB" id="10346274at2759"/>
<dbReference type="InterPro" id="IPR000315">
    <property type="entry name" value="Znf_B-box"/>
</dbReference>